<dbReference type="InterPro" id="IPR000847">
    <property type="entry name" value="LysR_HTH_N"/>
</dbReference>
<dbReference type="PROSITE" id="PS50931">
    <property type="entry name" value="HTH_LYSR"/>
    <property type="match status" value="1"/>
</dbReference>
<name>A0ABW7U292_9ACTN</name>
<dbReference type="Gene3D" id="1.10.10.10">
    <property type="entry name" value="Winged helix-like DNA-binding domain superfamily/Winged helix DNA-binding domain"/>
    <property type="match status" value="1"/>
</dbReference>
<proteinExistence type="inferred from homology"/>
<keyword evidence="4" id="KW-0804">Transcription</keyword>
<dbReference type="EMBL" id="JBIRUI010000003">
    <property type="protein sequence ID" value="MFI1713754.1"/>
    <property type="molecule type" value="Genomic_DNA"/>
</dbReference>
<dbReference type="CDD" id="cd08414">
    <property type="entry name" value="PBP2_LTTR_aromatics_like"/>
    <property type="match status" value="1"/>
</dbReference>
<evidence type="ECO:0000256" key="2">
    <source>
        <dbReference type="ARBA" id="ARBA00023015"/>
    </source>
</evidence>
<dbReference type="SUPFAM" id="SSF53850">
    <property type="entry name" value="Periplasmic binding protein-like II"/>
    <property type="match status" value="1"/>
</dbReference>
<dbReference type="InterPro" id="IPR036388">
    <property type="entry name" value="WH-like_DNA-bd_sf"/>
</dbReference>
<keyword evidence="3" id="KW-0238">DNA-binding</keyword>
<sequence length="301" mass="33356">MERHEIEVFLALAEELHFRRTSERLGLAQGRVSQTIKKLERRFGVPLFERTSRHVALTAVGQQLRDDLLPAQEQLLRAVDRAMAMGRGMTGLLRVGYSGSMIAEALLEVAEVFRRRHPDCEVEIREVQLYDPFGPLRSGQLDVQVTEFPVDEPDLTVGPLVLSSPRVLMVPAGHPFARRATVSLEDLAEATLIAVDGEAVPPYWLDHHYPRWTPGGAPVAHGPAPTYWTEVLNLVGLGRGVSPACVDAERYYARPDVVWVPFDDAPPIEYGFVWPTAGECARVRAFVDAFRTLGRGVSAGS</sequence>
<dbReference type="Proteomes" id="UP001611339">
    <property type="component" value="Unassembled WGS sequence"/>
</dbReference>
<comment type="caution">
    <text evidence="6">The sequence shown here is derived from an EMBL/GenBank/DDBJ whole genome shotgun (WGS) entry which is preliminary data.</text>
</comment>
<dbReference type="Gene3D" id="3.40.190.10">
    <property type="entry name" value="Periplasmic binding protein-like II"/>
    <property type="match status" value="2"/>
</dbReference>
<evidence type="ECO:0000256" key="1">
    <source>
        <dbReference type="ARBA" id="ARBA00009437"/>
    </source>
</evidence>
<evidence type="ECO:0000259" key="5">
    <source>
        <dbReference type="PROSITE" id="PS50931"/>
    </source>
</evidence>
<dbReference type="InterPro" id="IPR005119">
    <property type="entry name" value="LysR_subst-bd"/>
</dbReference>
<dbReference type="RefSeq" id="WP_398708137.1">
    <property type="nucleotide sequence ID" value="NZ_JBIRUI010000003.1"/>
</dbReference>
<accession>A0ABW7U292</accession>
<evidence type="ECO:0000256" key="4">
    <source>
        <dbReference type="ARBA" id="ARBA00023163"/>
    </source>
</evidence>
<protein>
    <submittedName>
        <fullName evidence="6">LysR family transcriptional regulator</fullName>
    </submittedName>
</protein>
<dbReference type="PRINTS" id="PR00039">
    <property type="entry name" value="HTHLYSR"/>
</dbReference>
<evidence type="ECO:0000313" key="6">
    <source>
        <dbReference type="EMBL" id="MFI1713754.1"/>
    </source>
</evidence>
<keyword evidence="2" id="KW-0805">Transcription regulation</keyword>
<dbReference type="InterPro" id="IPR036390">
    <property type="entry name" value="WH_DNA-bd_sf"/>
</dbReference>
<gene>
    <name evidence="6" type="ORF">ACH407_09295</name>
</gene>
<dbReference type="PANTHER" id="PTHR30346:SF0">
    <property type="entry name" value="HCA OPERON TRANSCRIPTIONAL ACTIVATOR HCAR"/>
    <property type="match status" value="1"/>
</dbReference>
<dbReference type="SUPFAM" id="SSF46785">
    <property type="entry name" value="Winged helix' DNA-binding domain"/>
    <property type="match status" value="1"/>
</dbReference>
<organism evidence="6 7">
    <name type="scientific">Streptomyces litmocidini</name>
    <dbReference type="NCBI Taxonomy" id="67318"/>
    <lineage>
        <taxon>Bacteria</taxon>
        <taxon>Bacillati</taxon>
        <taxon>Actinomycetota</taxon>
        <taxon>Actinomycetes</taxon>
        <taxon>Kitasatosporales</taxon>
        <taxon>Streptomycetaceae</taxon>
        <taxon>Streptomyces</taxon>
    </lineage>
</organism>
<keyword evidence="7" id="KW-1185">Reference proteome</keyword>
<dbReference type="Pfam" id="PF00126">
    <property type="entry name" value="HTH_1"/>
    <property type="match status" value="1"/>
</dbReference>
<evidence type="ECO:0000313" key="7">
    <source>
        <dbReference type="Proteomes" id="UP001611339"/>
    </source>
</evidence>
<reference evidence="6 7" key="1">
    <citation type="submission" date="2024-10" db="EMBL/GenBank/DDBJ databases">
        <title>The Natural Products Discovery Center: Release of the First 8490 Sequenced Strains for Exploring Actinobacteria Biosynthetic Diversity.</title>
        <authorList>
            <person name="Kalkreuter E."/>
            <person name="Kautsar S.A."/>
            <person name="Yang D."/>
            <person name="Bader C.D."/>
            <person name="Teijaro C.N."/>
            <person name="Fluegel L."/>
            <person name="Davis C.M."/>
            <person name="Simpson J.R."/>
            <person name="Lauterbach L."/>
            <person name="Steele A.D."/>
            <person name="Gui C."/>
            <person name="Meng S."/>
            <person name="Li G."/>
            <person name="Viehrig K."/>
            <person name="Ye F."/>
            <person name="Su P."/>
            <person name="Kiefer A.F."/>
            <person name="Nichols A."/>
            <person name="Cepeda A.J."/>
            <person name="Yan W."/>
            <person name="Fan B."/>
            <person name="Jiang Y."/>
            <person name="Adhikari A."/>
            <person name="Zheng C.-J."/>
            <person name="Schuster L."/>
            <person name="Cowan T.M."/>
            <person name="Smanski M.J."/>
            <person name="Chevrette M.G."/>
            <person name="De Carvalho L.P.S."/>
            <person name="Shen B."/>
        </authorList>
    </citation>
    <scope>NUCLEOTIDE SEQUENCE [LARGE SCALE GENOMIC DNA]</scope>
    <source>
        <strain evidence="6 7">NPDC020602</strain>
    </source>
</reference>
<dbReference type="Pfam" id="PF03466">
    <property type="entry name" value="LysR_substrate"/>
    <property type="match status" value="1"/>
</dbReference>
<comment type="similarity">
    <text evidence="1">Belongs to the LysR transcriptional regulatory family.</text>
</comment>
<feature type="domain" description="HTH lysR-type" evidence="5">
    <location>
        <begin position="1"/>
        <end position="58"/>
    </location>
</feature>
<evidence type="ECO:0000256" key="3">
    <source>
        <dbReference type="ARBA" id="ARBA00023125"/>
    </source>
</evidence>
<dbReference type="PANTHER" id="PTHR30346">
    <property type="entry name" value="TRANSCRIPTIONAL DUAL REGULATOR HCAR-RELATED"/>
    <property type="match status" value="1"/>
</dbReference>